<dbReference type="SMART" id="SM00582">
    <property type="entry name" value="RPR"/>
    <property type="match status" value="1"/>
</dbReference>
<feature type="region of interest" description="Disordered" evidence="5">
    <location>
        <begin position="134"/>
        <end position="165"/>
    </location>
</feature>
<dbReference type="CDD" id="cd17002">
    <property type="entry name" value="CID_RPRD1"/>
    <property type="match status" value="1"/>
</dbReference>
<feature type="domain" description="CID" evidence="6">
    <location>
        <begin position="1"/>
        <end position="133"/>
    </location>
</feature>
<reference evidence="7" key="1">
    <citation type="submission" date="2014-12" db="EMBL/GenBank/DDBJ databases">
        <title>Insight into the proteome of Arion vulgaris.</title>
        <authorList>
            <person name="Aradska J."/>
            <person name="Bulat T."/>
            <person name="Smidak R."/>
            <person name="Sarate P."/>
            <person name="Gangsoo J."/>
            <person name="Sialana F."/>
            <person name="Bilban M."/>
            <person name="Lubec G."/>
        </authorList>
    </citation>
    <scope>NUCLEOTIDE SEQUENCE</scope>
    <source>
        <tissue evidence="7">Skin</tissue>
    </source>
</reference>
<dbReference type="GO" id="GO:0001111">
    <property type="term" value="P:RNA polymerase II promoter clearance"/>
    <property type="evidence" value="ECO:0007669"/>
    <property type="project" value="UniProtKB-ARBA"/>
</dbReference>
<feature type="coiled-coil region" evidence="4">
    <location>
        <begin position="234"/>
        <end position="293"/>
    </location>
</feature>
<evidence type="ECO:0000259" key="6">
    <source>
        <dbReference type="PROSITE" id="PS51391"/>
    </source>
</evidence>
<gene>
    <name evidence="7" type="primary">ORF16701</name>
</gene>
<proteinExistence type="inferred from homology"/>
<dbReference type="Pfam" id="PF04818">
    <property type="entry name" value="CID"/>
    <property type="match status" value="1"/>
</dbReference>
<feature type="compositionally biased region" description="Pro residues" evidence="5">
    <location>
        <begin position="136"/>
        <end position="149"/>
    </location>
</feature>
<dbReference type="Gene3D" id="6.10.250.2560">
    <property type="match status" value="1"/>
</dbReference>
<evidence type="ECO:0000256" key="5">
    <source>
        <dbReference type="SAM" id="MobiDB-lite"/>
    </source>
</evidence>
<dbReference type="GO" id="GO:0097550">
    <property type="term" value="C:transcription preinitiation complex"/>
    <property type="evidence" value="ECO:0007669"/>
    <property type="project" value="UniProtKB-ARBA"/>
</dbReference>
<accession>A0A0B6Y8G2</accession>
<dbReference type="PROSITE" id="PS51391">
    <property type="entry name" value="CID"/>
    <property type="match status" value="1"/>
</dbReference>
<comment type="subcellular location">
    <subcellularLocation>
        <location evidence="1">Nucleus</location>
    </subcellularLocation>
</comment>
<evidence type="ECO:0000256" key="2">
    <source>
        <dbReference type="ARBA" id="ARBA00023242"/>
    </source>
</evidence>
<feature type="compositionally biased region" description="Basic and acidic residues" evidence="5">
    <location>
        <begin position="150"/>
        <end position="165"/>
    </location>
</feature>
<dbReference type="InterPro" id="IPR008942">
    <property type="entry name" value="ENTH_VHS"/>
</dbReference>
<organism evidence="7">
    <name type="scientific">Arion vulgaris</name>
    <dbReference type="NCBI Taxonomy" id="1028688"/>
    <lineage>
        <taxon>Eukaryota</taxon>
        <taxon>Metazoa</taxon>
        <taxon>Spiralia</taxon>
        <taxon>Lophotrochozoa</taxon>
        <taxon>Mollusca</taxon>
        <taxon>Gastropoda</taxon>
        <taxon>Heterobranchia</taxon>
        <taxon>Euthyneura</taxon>
        <taxon>Panpulmonata</taxon>
        <taxon>Eupulmonata</taxon>
        <taxon>Stylommatophora</taxon>
        <taxon>Helicina</taxon>
        <taxon>Arionoidea</taxon>
        <taxon>Arionidae</taxon>
        <taxon>Arion</taxon>
    </lineage>
</organism>
<evidence type="ECO:0000256" key="1">
    <source>
        <dbReference type="ARBA" id="ARBA00004123"/>
    </source>
</evidence>
<dbReference type="InterPro" id="IPR006569">
    <property type="entry name" value="CID_dom"/>
</dbReference>
<dbReference type="SUPFAM" id="SSF48464">
    <property type="entry name" value="ENTH/VHS domain"/>
    <property type="match status" value="1"/>
</dbReference>
<dbReference type="GO" id="GO:0042802">
    <property type="term" value="F:identical protein binding"/>
    <property type="evidence" value="ECO:0007669"/>
    <property type="project" value="UniProtKB-ARBA"/>
</dbReference>
<dbReference type="GO" id="GO:0005654">
    <property type="term" value="C:nucleoplasm"/>
    <property type="evidence" value="ECO:0007669"/>
    <property type="project" value="UniProtKB-ARBA"/>
</dbReference>
<dbReference type="GO" id="GO:0031124">
    <property type="term" value="P:mRNA 3'-end processing"/>
    <property type="evidence" value="ECO:0007669"/>
    <property type="project" value="TreeGrafter"/>
</dbReference>
<dbReference type="FunFam" id="1.25.40.90:FF:000007">
    <property type="entry name" value="Regulation of nuclear pre-mRNA domain-containing protein 1B"/>
    <property type="match status" value="1"/>
</dbReference>
<protein>
    <recommendedName>
        <fullName evidence="6">CID domain-containing protein</fullName>
    </recommendedName>
</protein>
<dbReference type="AlphaFoldDB" id="A0A0B6Y8G2"/>
<dbReference type="InterPro" id="IPR032337">
    <property type="entry name" value="RPRD1A/B_C"/>
</dbReference>
<dbReference type="PANTHER" id="PTHR12460:SF0">
    <property type="entry name" value="CID DOMAIN-CONTAINING PROTEIN-RELATED"/>
    <property type="match status" value="1"/>
</dbReference>
<evidence type="ECO:0000256" key="4">
    <source>
        <dbReference type="SAM" id="Coils"/>
    </source>
</evidence>
<evidence type="ECO:0000256" key="3">
    <source>
        <dbReference type="ARBA" id="ARBA00034310"/>
    </source>
</evidence>
<keyword evidence="4" id="KW-0175">Coiled coil</keyword>
<evidence type="ECO:0000313" key="7">
    <source>
        <dbReference type="EMBL" id="CEK52413.1"/>
    </source>
</evidence>
<dbReference type="EMBL" id="HACG01005548">
    <property type="protein sequence ID" value="CEK52413.1"/>
    <property type="molecule type" value="Transcribed_RNA"/>
</dbReference>
<name>A0A0B6Y8G2_9EUPU</name>
<dbReference type="Gene3D" id="1.25.40.90">
    <property type="match status" value="1"/>
</dbReference>
<dbReference type="PANTHER" id="PTHR12460">
    <property type="entry name" value="CYCLIN-DEPENDENT KINASE INHIBITOR-RELATED PROTEIN"/>
    <property type="match status" value="1"/>
</dbReference>
<dbReference type="GO" id="GO:0000993">
    <property type="term" value="F:RNA polymerase II complex binding"/>
    <property type="evidence" value="ECO:0007669"/>
    <property type="project" value="TreeGrafter"/>
</dbReference>
<comment type="similarity">
    <text evidence="3">Belongs to the UPF0400 (RTT103) family.</text>
</comment>
<sequence length="338" mass="38337">MSSFSESNLAKKFVELNNTQQSIQTLSLWLIHHRKHSKTIVQIWYRELEKAKPTKRLTFVYLANDVIQNSKKKGPEFSKDFSNILADAFIQASKEADDKMKASLIRVINIWKERGVYDKAFIKRLKLCVTTTLATPAPPQQPPKPPPKVVKPEASQKTEPKKVKKNEEFSLRQEVEAMGAQLPQNVDAEELVQRLSDLENSASCDASVRERIAALPPEVSDISHLEKIQDRETADKLSEKVDEAALLLNEYNRRLVAELEERKKVARMLRSFILSQQSQVKVTEKNLQDYKDKLTKVTSVRKELMSHIQNLPDLTLLPDVTGGLAPLPSAGDLFSLVN</sequence>
<dbReference type="Pfam" id="PF16566">
    <property type="entry name" value="CREPT"/>
    <property type="match status" value="1"/>
</dbReference>
<keyword evidence="2" id="KW-0539">Nucleus</keyword>